<comment type="caution">
    <text evidence="1">The sequence shown here is derived from an EMBL/GenBank/DDBJ whole genome shotgun (WGS) entry which is preliminary data.</text>
</comment>
<name>A0ABW5JBS9_9BACT</name>
<dbReference type="EMBL" id="JBHULC010000021">
    <property type="protein sequence ID" value="MFD2522492.1"/>
    <property type="molecule type" value="Genomic_DNA"/>
</dbReference>
<accession>A0ABW5JBS9</accession>
<reference evidence="2" key="1">
    <citation type="journal article" date="2019" name="Int. J. Syst. Evol. Microbiol.">
        <title>The Global Catalogue of Microorganisms (GCM) 10K type strain sequencing project: providing services to taxonomists for standard genome sequencing and annotation.</title>
        <authorList>
            <consortium name="The Broad Institute Genomics Platform"/>
            <consortium name="The Broad Institute Genome Sequencing Center for Infectious Disease"/>
            <person name="Wu L."/>
            <person name="Ma J."/>
        </authorList>
    </citation>
    <scope>NUCLEOTIDE SEQUENCE [LARGE SCALE GENOMIC DNA]</scope>
    <source>
        <strain evidence="2">KCTC 52344</strain>
    </source>
</reference>
<organism evidence="1 2">
    <name type="scientific">Emticicia soli</name>
    <dbReference type="NCBI Taxonomy" id="2027878"/>
    <lineage>
        <taxon>Bacteria</taxon>
        <taxon>Pseudomonadati</taxon>
        <taxon>Bacteroidota</taxon>
        <taxon>Cytophagia</taxon>
        <taxon>Cytophagales</taxon>
        <taxon>Leadbetterellaceae</taxon>
        <taxon>Emticicia</taxon>
    </lineage>
</organism>
<evidence type="ECO:0000313" key="2">
    <source>
        <dbReference type="Proteomes" id="UP001597510"/>
    </source>
</evidence>
<dbReference type="Proteomes" id="UP001597510">
    <property type="component" value="Unassembled WGS sequence"/>
</dbReference>
<dbReference type="RefSeq" id="WP_340237407.1">
    <property type="nucleotide sequence ID" value="NZ_JBBEWC010000008.1"/>
</dbReference>
<protein>
    <submittedName>
        <fullName evidence="1">Uncharacterized protein</fullName>
    </submittedName>
</protein>
<keyword evidence="2" id="KW-1185">Reference proteome</keyword>
<sequence length="87" mass="10368">MRVLNYNFESRVTKRITTLRKQKHEAGFPFMVESYGELPTNQAYMEYADGRVEIVEFDDKFQDYASIKELKGKDLSDFRQKYKLQDA</sequence>
<evidence type="ECO:0000313" key="1">
    <source>
        <dbReference type="EMBL" id="MFD2522492.1"/>
    </source>
</evidence>
<gene>
    <name evidence="1" type="ORF">ACFSR2_16460</name>
</gene>
<proteinExistence type="predicted"/>